<dbReference type="EMBL" id="QPMH01000002">
    <property type="protein sequence ID" value="RDD63250.1"/>
    <property type="molecule type" value="Genomic_DNA"/>
</dbReference>
<dbReference type="Proteomes" id="UP000253941">
    <property type="component" value="Unassembled WGS sequence"/>
</dbReference>
<dbReference type="AlphaFoldDB" id="A0A369TD90"/>
<evidence type="ECO:0000259" key="2">
    <source>
        <dbReference type="Pfam" id="PF13609"/>
    </source>
</evidence>
<evidence type="ECO:0000313" key="3">
    <source>
        <dbReference type="EMBL" id="RDD63250.1"/>
    </source>
</evidence>
<dbReference type="SUPFAM" id="SSF56935">
    <property type="entry name" value="Porins"/>
    <property type="match status" value="1"/>
</dbReference>
<dbReference type="InterPro" id="IPR033900">
    <property type="entry name" value="Gram_neg_porin_domain"/>
</dbReference>
<keyword evidence="1" id="KW-0732">Signal</keyword>
<evidence type="ECO:0000256" key="1">
    <source>
        <dbReference type="SAM" id="SignalP"/>
    </source>
</evidence>
<dbReference type="Gene3D" id="2.40.160.10">
    <property type="entry name" value="Porin"/>
    <property type="match status" value="1"/>
</dbReference>
<gene>
    <name evidence="3" type="ORF">DRB17_02015</name>
</gene>
<feature type="chain" id="PRO_5016597325" evidence="1">
    <location>
        <begin position="24"/>
        <end position="378"/>
    </location>
</feature>
<keyword evidence="4" id="KW-1185">Reference proteome</keyword>
<dbReference type="InterPro" id="IPR023614">
    <property type="entry name" value="Porin_dom_sf"/>
</dbReference>
<evidence type="ECO:0000313" key="4">
    <source>
        <dbReference type="Proteomes" id="UP000253941"/>
    </source>
</evidence>
<name>A0A369TD90_9PROT</name>
<protein>
    <submittedName>
        <fullName evidence="3">Porin</fullName>
    </submittedName>
</protein>
<feature type="domain" description="Porin" evidence="2">
    <location>
        <begin position="7"/>
        <end position="355"/>
    </location>
</feature>
<dbReference type="GO" id="GO:0015288">
    <property type="term" value="F:porin activity"/>
    <property type="evidence" value="ECO:0007669"/>
    <property type="project" value="InterPro"/>
</dbReference>
<comment type="caution">
    <text evidence="3">The sequence shown here is derived from an EMBL/GenBank/DDBJ whole genome shotgun (WGS) entry which is preliminary data.</text>
</comment>
<sequence>MKKYLYATTAIVGVGLAATSAQAEEGIKIGLSGFMNTYYGISSRDGSDDSVAGAADQDQSHFQDATINFIGSTTLDNGIEVGVRFELESFGHPGDEQFMWFKGSFGEINLGGTNSAGYRMAFASSGHLYTAGIPINTGWVNTFIPSPTGQTTNFRKPSLSTFLDTHNDHNTVSYFSPRISGFQFGASWTPEAGTNAGVESTAAGQFGPVNEQTQYNNALSVGANFVQSFSGFDVALNAGYNMANAPDNPVTPGNDDDLQQYMAGAQVGYMGFVVGANYANQDSEDSSGYEADDGDAWSVGAGYTTGPWSLAVNAFFSEVEGSTANNAEDKQTSVRGGIDYALGPGVTVSGSLLYTEWEEEGGTDLDAVAGILGTTVTF</sequence>
<dbReference type="RefSeq" id="WP_114580506.1">
    <property type="nucleotide sequence ID" value="NZ_QPMH01000002.1"/>
</dbReference>
<reference evidence="3 4" key="1">
    <citation type="submission" date="2018-07" db="EMBL/GenBank/DDBJ databases">
        <title>Venubactetium sediminum gen. nov., sp. nov., isolated from a marine solar saltern.</title>
        <authorList>
            <person name="Wang S."/>
        </authorList>
    </citation>
    <scope>NUCLEOTIDE SEQUENCE [LARGE SCALE GENOMIC DNA]</scope>
    <source>
        <strain evidence="3 4">WD2A32</strain>
    </source>
</reference>
<organism evidence="3 4">
    <name type="scientific">Ferruginivarius sediminum</name>
    <dbReference type="NCBI Taxonomy" id="2661937"/>
    <lineage>
        <taxon>Bacteria</taxon>
        <taxon>Pseudomonadati</taxon>
        <taxon>Pseudomonadota</taxon>
        <taxon>Alphaproteobacteria</taxon>
        <taxon>Rhodospirillales</taxon>
        <taxon>Rhodospirillaceae</taxon>
        <taxon>Ferruginivarius</taxon>
    </lineage>
</organism>
<feature type="signal peptide" evidence="1">
    <location>
        <begin position="1"/>
        <end position="23"/>
    </location>
</feature>
<accession>A0A369TD90</accession>
<proteinExistence type="predicted"/>
<dbReference type="GO" id="GO:0016020">
    <property type="term" value="C:membrane"/>
    <property type="evidence" value="ECO:0007669"/>
    <property type="project" value="InterPro"/>
</dbReference>
<dbReference type="Pfam" id="PF13609">
    <property type="entry name" value="Porin_4"/>
    <property type="match status" value="1"/>
</dbReference>